<sequence>MSHRHLRSRRTQSDPAVPGALNTSPNVGEPEGISDSPLTPIESEGSSRAPSPKGQGYESALSEPENTESGGPANKISEFALPSETSGGRVDLLEDQTPELKWTDEPTVIKKPSINEDEREVSLSSEQELTVRMAEANLSPDQRRMVRERQNSVRILNEEDESQGEGPGASLFTNCHHLRISHDKK</sequence>
<feature type="region of interest" description="Disordered" evidence="1">
    <location>
        <begin position="1"/>
        <end position="101"/>
    </location>
</feature>
<accession>A0AA38KRL0</accession>
<keyword evidence="3" id="KW-1185">Reference proteome</keyword>
<name>A0AA38KRL0_9AGAR</name>
<evidence type="ECO:0000313" key="3">
    <source>
        <dbReference type="Proteomes" id="UP001163798"/>
    </source>
</evidence>
<comment type="caution">
    <text evidence="2">The sequence shown here is derived from an EMBL/GenBank/DDBJ whole genome shotgun (WGS) entry which is preliminary data.</text>
</comment>
<feature type="compositionally biased region" description="Basic residues" evidence="1">
    <location>
        <begin position="1"/>
        <end position="10"/>
    </location>
</feature>
<evidence type="ECO:0000313" key="2">
    <source>
        <dbReference type="EMBL" id="KAJ3784641.1"/>
    </source>
</evidence>
<proteinExistence type="predicted"/>
<evidence type="ECO:0000256" key="1">
    <source>
        <dbReference type="SAM" id="MobiDB-lite"/>
    </source>
</evidence>
<organism evidence="2 3">
    <name type="scientific">Lentinula aff. detonsa</name>
    <dbReference type="NCBI Taxonomy" id="2804958"/>
    <lineage>
        <taxon>Eukaryota</taxon>
        <taxon>Fungi</taxon>
        <taxon>Dikarya</taxon>
        <taxon>Basidiomycota</taxon>
        <taxon>Agaricomycotina</taxon>
        <taxon>Agaricomycetes</taxon>
        <taxon>Agaricomycetidae</taxon>
        <taxon>Agaricales</taxon>
        <taxon>Marasmiineae</taxon>
        <taxon>Omphalotaceae</taxon>
        <taxon>Lentinula</taxon>
    </lineage>
</organism>
<dbReference type="Proteomes" id="UP001163798">
    <property type="component" value="Unassembled WGS sequence"/>
</dbReference>
<gene>
    <name evidence="2" type="ORF">GGU10DRAFT_376560</name>
</gene>
<dbReference type="AlphaFoldDB" id="A0AA38KRL0"/>
<protein>
    <submittedName>
        <fullName evidence="2">Uncharacterized protein</fullName>
    </submittedName>
</protein>
<dbReference type="EMBL" id="MU793369">
    <property type="protein sequence ID" value="KAJ3784641.1"/>
    <property type="molecule type" value="Genomic_DNA"/>
</dbReference>
<reference evidence="2" key="1">
    <citation type="submission" date="2022-08" db="EMBL/GenBank/DDBJ databases">
        <authorList>
            <consortium name="DOE Joint Genome Institute"/>
            <person name="Min B."/>
            <person name="Riley R."/>
            <person name="Sierra-Patev S."/>
            <person name="Naranjo-Ortiz M."/>
            <person name="Looney B."/>
            <person name="Konkel Z."/>
            <person name="Slot J.C."/>
            <person name="Sakamoto Y."/>
            <person name="Steenwyk J.L."/>
            <person name="Rokas A."/>
            <person name="Carro J."/>
            <person name="Camarero S."/>
            <person name="Ferreira P."/>
            <person name="Molpeceres G."/>
            <person name="Ruiz-Duenas F.J."/>
            <person name="Serrano A."/>
            <person name="Henrissat B."/>
            <person name="Drula E."/>
            <person name="Hughes K.W."/>
            <person name="Mata J.L."/>
            <person name="Ishikawa N.K."/>
            <person name="Vargas-Isla R."/>
            <person name="Ushijima S."/>
            <person name="Smith C.A."/>
            <person name="Ahrendt S."/>
            <person name="Andreopoulos W."/>
            <person name="He G."/>
            <person name="Labutti K."/>
            <person name="Lipzen A."/>
            <person name="Ng V."/>
            <person name="Sandor L."/>
            <person name="Barry K."/>
            <person name="Martinez A.T."/>
            <person name="Xiao Y."/>
            <person name="Gibbons J.G."/>
            <person name="Terashima K."/>
            <person name="Hibbett D.S."/>
            <person name="Grigoriev I.V."/>
        </authorList>
    </citation>
    <scope>NUCLEOTIDE SEQUENCE</scope>
    <source>
        <strain evidence="2">TFB10291</strain>
    </source>
</reference>